<sequence length="83" mass="9232">MALIFGIAFVCIGVYGLLESFKKKSKTGKYILIGASALMIIIPVLYWLDFLESNGMELVLTCLILAIVAFIQIFQKQKTGSKR</sequence>
<keyword evidence="1" id="KW-0812">Transmembrane</keyword>
<keyword evidence="1" id="KW-0472">Membrane</keyword>
<evidence type="ECO:0000256" key="1">
    <source>
        <dbReference type="SAM" id="Phobius"/>
    </source>
</evidence>
<feature type="transmembrane region" description="Helical" evidence="1">
    <location>
        <begin position="54"/>
        <end position="74"/>
    </location>
</feature>
<evidence type="ECO:0000313" key="2">
    <source>
        <dbReference type="EMBL" id="QCK14510.1"/>
    </source>
</evidence>
<protein>
    <submittedName>
        <fullName evidence="2">Uncharacterized protein</fullName>
    </submittedName>
</protein>
<gene>
    <name evidence="2" type="ORF">DCC35_07025</name>
</gene>
<evidence type="ECO:0000313" key="3">
    <source>
        <dbReference type="Proteomes" id="UP000298616"/>
    </source>
</evidence>
<name>A0A4D7JLY5_9BACT</name>
<dbReference type="AlphaFoldDB" id="A0A4D7JLY5"/>
<dbReference type="Proteomes" id="UP000298616">
    <property type="component" value="Chromosome"/>
</dbReference>
<feature type="transmembrane region" description="Helical" evidence="1">
    <location>
        <begin position="30"/>
        <end position="48"/>
    </location>
</feature>
<accession>A0A4D7JLY5</accession>
<keyword evidence="1" id="KW-1133">Transmembrane helix</keyword>
<reference evidence="2 3" key="1">
    <citation type="submission" date="2018-04" db="EMBL/GenBank/DDBJ databases">
        <title>Complete genome uncultured novel isolate.</title>
        <authorList>
            <person name="Merlino G."/>
        </authorList>
    </citation>
    <scope>NUCLEOTIDE SEQUENCE [LARGE SCALE GENOMIC DNA]</scope>
    <source>
        <strain evidence="3">R1DC9</strain>
    </source>
</reference>
<organism evidence="2 3">
    <name type="scientific">Mangrovivirga cuniculi</name>
    <dbReference type="NCBI Taxonomy" id="2715131"/>
    <lineage>
        <taxon>Bacteria</taxon>
        <taxon>Pseudomonadati</taxon>
        <taxon>Bacteroidota</taxon>
        <taxon>Cytophagia</taxon>
        <taxon>Cytophagales</taxon>
        <taxon>Mangrovivirgaceae</taxon>
        <taxon>Mangrovivirga</taxon>
    </lineage>
</organism>
<dbReference type="KEGG" id="fpf:DCC35_07025"/>
<proteinExistence type="predicted"/>
<dbReference type="EMBL" id="CP028923">
    <property type="protein sequence ID" value="QCK14510.1"/>
    <property type="molecule type" value="Genomic_DNA"/>
</dbReference>
<keyword evidence="3" id="KW-1185">Reference proteome</keyword>
<dbReference type="RefSeq" id="WP_137090097.1">
    <property type="nucleotide sequence ID" value="NZ_CP028923.1"/>
</dbReference>